<evidence type="ECO:0000256" key="4">
    <source>
        <dbReference type="SAM" id="SignalP"/>
    </source>
</evidence>
<dbReference type="SUPFAM" id="SSF54106">
    <property type="entry name" value="LysM domain"/>
    <property type="match status" value="1"/>
</dbReference>
<dbReference type="GO" id="GO:0008061">
    <property type="term" value="F:chitin binding"/>
    <property type="evidence" value="ECO:0007669"/>
    <property type="project" value="UniProtKB-KW"/>
</dbReference>
<proteinExistence type="predicted"/>
<feature type="domain" description="LysM" evidence="5">
    <location>
        <begin position="188"/>
        <end position="234"/>
    </location>
</feature>
<feature type="chain" id="PRO_5034695003" description="LysM domain-containing protein" evidence="4">
    <location>
        <begin position="17"/>
        <end position="442"/>
    </location>
</feature>
<evidence type="ECO:0000256" key="3">
    <source>
        <dbReference type="SAM" id="MobiDB-lite"/>
    </source>
</evidence>
<dbReference type="InterPro" id="IPR052210">
    <property type="entry name" value="LysM1-like"/>
</dbReference>
<keyword evidence="4" id="KW-0732">Signal</keyword>
<organism evidence="6 7">
    <name type="scientific">Tricholomella constricta</name>
    <dbReference type="NCBI Taxonomy" id="117010"/>
    <lineage>
        <taxon>Eukaryota</taxon>
        <taxon>Fungi</taxon>
        <taxon>Dikarya</taxon>
        <taxon>Basidiomycota</taxon>
        <taxon>Agaricomycotina</taxon>
        <taxon>Agaricomycetes</taxon>
        <taxon>Agaricomycetidae</taxon>
        <taxon>Agaricales</taxon>
        <taxon>Tricholomatineae</taxon>
        <taxon>Lyophyllaceae</taxon>
        <taxon>Tricholomella</taxon>
    </lineage>
</organism>
<sequence length="442" mass="46514">MLLSLILLACGLVARADVFPNFPAADIERSGSTCRIGWGGDTSSTTAWKDMTIQLMTGDNFNMVHITTVATAQDGTVDGSFSWICPEVTPNSAIYFYQFRSPHTPNYQWTTRFTIASSSGQTTPPTNNTQPDGANIPWGTGALKDPSIAVPPPVFPTTTTTTNPTPTTTVPTSTATPTNVAPGIVAGCTGFFTETDLLCWQIVSQFGITLEDFEAWNGGSNVCNTLQAGLAYCIARPTPTNPSPVPTPTNVAPSVVTGCTAFFTETNLLCYEIAQKFGITVDNFEAWNGGSSVCNTLQTGLAYCVAAQPANAAPSVIAGCRSFFTETNLLCYQIAEQYGITVSQFQDWNGGSNVCNVLEPGLAYCVVGPSPTTPTTPAPVPTPTNVASGVVAGCTNFFTETDLLCYQIAANFGITVTQFEAWNGAGVCNVLVTGKAYCVAGP</sequence>
<dbReference type="InterPro" id="IPR018392">
    <property type="entry name" value="LysM"/>
</dbReference>
<keyword evidence="7" id="KW-1185">Reference proteome</keyword>
<dbReference type="CDD" id="cd00118">
    <property type="entry name" value="LysM"/>
    <property type="match status" value="4"/>
</dbReference>
<keyword evidence="2" id="KW-0843">Virulence</keyword>
<dbReference type="EMBL" id="JAACJP010000018">
    <property type="protein sequence ID" value="KAF5378802.1"/>
    <property type="molecule type" value="Genomic_DNA"/>
</dbReference>
<comment type="caution">
    <text evidence="6">The sequence shown here is derived from an EMBL/GenBank/DDBJ whole genome shotgun (WGS) entry which is preliminary data.</text>
</comment>
<name>A0A8H5M2W0_9AGAR</name>
<reference evidence="6 7" key="1">
    <citation type="journal article" date="2020" name="ISME J.">
        <title>Uncovering the hidden diversity of litter-decomposition mechanisms in mushroom-forming fungi.</title>
        <authorList>
            <person name="Floudas D."/>
            <person name="Bentzer J."/>
            <person name="Ahren D."/>
            <person name="Johansson T."/>
            <person name="Persson P."/>
            <person name="Tunlid A."/>
        </authorList>
    </citation>
    <scope>NUCLEOTIDE SEQUENCE [LARGE SCALE GENOMIC DNA]</scope>
    <source>
        <strain evidence="6 7">CBS 661.87</strain>
    </source>
</reference>
<keyword evidence="1" id="KW-0147">Chitin-binding</keyword>
<dbReference type="PANTHER" id="PTHR34997">
    <property type="entry name" value="AM15"/>
    <property type="match status" value="1"/>
</dbReference>
<evidence type="ECO:0000256" key="2">
    <source>
        <dbReference type="ARBA" id="ARBA00023026"/>
    </source>
</evidence>
<gene>
    <name evidence="6" type="ORF">D9615_006996</name>
</gene>
<dbReference type="SMART" id="SM00257">
    <property type="entry name" value="LysM"/>
    <property type="match status" value="4"/>
</dbReference>
<dbReference type="PANTHER" id="PTHR34997:SF1">
    <property type="entry name" value="PEPTIDOGLYCAN-BINDING LYSIN DOMAIN"/>
    <property type="match status" value="1"/>
</dbReference>
<evidence type="ECO:0000256" key="1">
    <source>
        <dbReference type="ARBA" id="ARBA00022669"/>
    </source>
</evidence>
<dbReference type="Pfam" id="PF01476">
    <property type="entry name" value="LysM"/>
    <property type="match status" value="4"/>
</dbReference>
<evidence type="ECO:0000259" key="5">
    <source>
        <dbReference type="PROSITE" id="PS51782"/>
    </source>
</evidence>
<dbReference type="AlphaFoldDB" id="A0A8H5M2W0"/>
<accession>A0A8H5M2W0</accession>
<feature type="domain" description="LysM" evidence="5">
    <location>
        <begin position="321"/>
        <end position="366"/>
    </location>
</feature>
<dbReference type="Gene3D" id="3.10.350.10">
    <property type="entry name" value="LysM domain"/>
    <property type="match status" value="4"/>
</dbReference>
<dbReference type="PROSITE" id="PS51782">
    <property type="entry name" value="LYSM"/>
    <property type="match status" value="4"/>
</dbReference>
<feature type="region of interest" description="Disordered" evidence="3">
    <location>
        <begin position="156"/>
        <end position="175"/>
    </location>
</feature>
<evidence type="ECO:0000313" key="7">
    <source>
        <dbReference type="Proteomes" id="UP000565441"/>
    </source>
</evidence>
<protein>
    <recommendedName>
        <fullName evidence="5">LysM domain-containing protein</fullName>
    </recommendedName>
</protein>
<dbReference type="OrthoDB" id="2432613at2759"/>
<dbReference type="InterPro" id="IPR036779">
    <property type="entry name" value="LysM_dom_sf"/>
</dbReference>
<evidence type="ECO:0000313" key="6">
    <source>
        <dbReference type="EMBL" id="KAF5378802.1"/>
    </source>
</evidence>
<feature type="domain" description="LysM" evidence="5">
    <location>
        <begin position="260"/>
        <end position="305"/>
    </location>
</feature>
<feature type="signal peptide" evidence="4">
    <location>
        <begin position="1"/>
        <end position="16"/>
    </location>
</feature>
<dbReference type="Proteomes" id="UP000565441">
    <property type="component" value="Unassembled WGS sequence"/>
</dbReference>
<feature type="domain" description="LysM" evidence="5">
    <location>
        <begin position="394"/>
        <end position="439"/>
    </location>
</feature>